<organism evidence="3 4">
    <name type="scientific">Nonomuraea mangrovi</name>
    <dbReference type="NCBI Taxonomy" id="2316207"/>
    <lineage>
        <taxon>Bacteria</taxon>
        <taxon>Bacillati</taxon>
        <taxon>Actinomycetota</taxon>
        <taxon>Actinomycetes</taxon>
        <taxon>Streptosporangiales</taxon>
        <taxon>Streptosporangiaceae</taxon>
        <taxon>Nonomuraea</taxon>
    </lineage>
</organism>
<feature type="compositionally biased region" description="Polar residues" evidence="1">
    <location>
        <begin position="1"/>
        <end position="15"/>
    </location>
</feature>
<dbReference type="RefSeq" id="WP_379583864.1">
    <property type="nucleotide sequence ID" value="NZ_JBHUFV010000122.1"/>
</dbReference>
<proteinExistence type="predicted"/>
<feature type="region of interest" description="Disordered" evidence="1">
    <location>
        <begin position="156"/>
        <end position="190"/>
    </location>
</feature>
<comment type="caution">
    <text evidence="3">The sequence shown here is derived from an EMBL/GenBank/DDBJ whole genome shotgun (WGS) entry which is preliminary data.</text>
</comment>
<sequence>PVSRTTPGGFTSTAQADWYGGQFTKEQSEASHRQRRERKAKAAADAARGPAPLPETGDPAWGVPVYGKDLAVGDTIVYLGQHYPVDRFEPYRGSLRGALGAETRTACSGDWEMTIGPNAVIRILPREEAEQPMPSAGSGRELPQLAVGCPTCQAEPGDLCTSHSGTRPRRNDTHQTRTAAWAKSGKGGDR</sequence>
<evidence type="ECO:0000313" key="4">
    <source>
        <dbReference type="Proteomes" id="UP001597368"/>
    </source>
</evidence>
<evidence type="ECO:0000313" key="3">
    <source>
        <dbReference type="EMBL" id="MFD1940557.1"/>
    </source>
</evidence>
<evidence type="ECO:0000256" key="1">
    <source>
        <dbReference type="SAM" id="MobiDB-lite"/>
    </source>
</evidence>
<dbReference type="Proteomes" id="UP001597368">
    <property type="component" value="Unassembled WGS sequence"/>
</dbReference>
<feature type="non-terminal residue" evidence="3">
    <location>
        <position position="1"/>
    </location>
</feature>
<dbReference type="EMBL" id="JBHUFV010000122">
    <property type="protein sequence ID" value="MFD1940557.1"/>
    <property type="molecule type" value="Genomic_DNA"/>
</dbReference>
<gene>
    <name evidence="3" type="ORF">ACFSKW_54800</name>
</gene>
<keyword evidence="4" id="KW-1185">Reference proteome</keyword>
<name>A0ABW4THL8_9ACTN</name>
<feature type="region of interest" description="Disordered" evidence="1">
    <location>
        <begin position="1"/>
        <end position="56"/>
    </location>
</feature>
<dbReference type="Pfam" id="PF24623">
    <property type="entry name" value="Phage_zn_bind_8"/>
    <property type="match status" value="1"/>
</dbReference>
<protein>
    <recommendedName>
        <fullName evidence="2">DNA-binding phage zinc finger domain-containing protein</fullName>
    </recommendedName>
</protein>
<dbReference type="InterPro" id="IPR056911">
    <property type="entry name" value="Phage_Znf_bind_put"/>
</dbReference>
<feature type="domain" description="DNA-binding phage zinc finger" evidence="2">
    <location>
        <begin position="142"/>
        <end position="182"/>
    </location>
</feature>
<evidence type="ECO:0000259" key="2">
    <source>
        <dbReference type="Pfam" id="PF24623"/>
    </source>
</evidence>
<accession>A0ABW4THL8</accession>
<reference evidence="4" key="1">
    <citation type="journal article" date="2019" name="Int. J. Syst. Evol. Microbiol.">
        <title>The Global Catalogue of Microorganisms (GCM) 10K type strain sequencing project: providing services to taxonomists for standard genome sequencing and annotation.</title>
        <authorList>
            <consortium name="The Broad Institute Genomics Platform"/>
            <consortium name="The Broad Institute Genome Sequencing Center for Infectious Disease"/>
            <person name="Wu L."/>
            <person name="Ma J."/>
        </authorList>
    </citation>
    <scope>NUCLEOTIDE SEQUENCE [LARGE SCALE GENOMIC DNA]</scope>
    <source>
        <strain evidence="4">ICMP 6774ER</strain>
    </source>
</reference>